<keyword evidence="6" id="KW-0067">ATP-binding</keyword>
<dbReference type="PANTHER" id="PTHR32071:SF95">
    <property type="entry name" value="DNA-BINDING TRANSCRIPTIONAL REGULATOR NTRC"/>
    <property type="match status" value="1"/>
</dbReference>
<keyword evidence="2" id="KW-0963">Cytoplasm</keyword>
<dbReference type="InterPro" id="IPR002078">
    <property type="entry name" value="Sigma_54_int"/>
</dbReference>
<keyword evidence="7" id="KW-0902">Two-component regulatory system</keyword>
<gene>
    <name evidence="13" type="ORF">ENJ10_07875</name>
</gene>
<dbReference type="GO" id="GO:0000160">
    <property type="term" value="P:phosphorelay signal transduction system"/>
    <property type="evidence" value="ECO:0007669"/>
    <property type="project" value="UniProtKB-KW"/>
</dbReference>
<keyword evidence="8" id="KW-0805">Transcription regulation</keyword>
<protein>
    <submittedName>
        <fullName evidence="13">Sigma-54-dependent Fis family transcriptional regulator</fullName>
    </submittedName>
</protein>
<evidence type="ECO:0000256" key="10">
    <source>
        <dbReference type="ARBA" id="ARBA00023159"/>
    </source>
</evidence>
<dbReference type="GO" id="GO:0005737">
    <property type="term" value="C:cytoplasm"/>
    <property type="evidence" value="ECO:0007669"/>
    <property type="project" value="UniProtKB-SubCell"/>
</dbReference>
<evidence type="ECO:0000256" key="8">
    <source>
        <dbReference type="ARBA" id="ARBA00023015"/>
    </source>
</evidence>
<dbReference type="InterPro" id="IPR027417">
    <property type="entry name" value="P-loop_NTPase"/>
</dbReference>
<evidence type="ECO:0000259" key="12">
    <source>
        <dbReference type="PROSITE" id="PS50045"/>
    </source>
</evidence>
<keyword evidence="5" id="KW-0547">Nucleotide-binding</keyword>
<evidence type="ECO:0000256" key="2">
    <source>
        <dbReference type="ARBA" id="ARBA00022490"/>
    </source>
</evidence>
<evidence type="ECO:0000256" key="5">
    <source>
        <dbReference type="ARBA" id="ARBA00022741"/>
    </source>
</evidence>
<organism evidence="13">
    <name type="scientific">Caldithrix abyssi</name>
    <dbReference type="NCBI Taxonomy" id="187145"/>
    <lineage>
        <taxon>Bacteria</taxon>
        <taxon>Pseudomonadati</taxon>
        <taxon>Calditrichota</taxon>
        <taxon>Calditrichia</taxon>
        <taxon>Calditrichales</taxon>
        <taxon>Calditrichaceae</taxon>
        <taxon>Caldithrix</taxon>
    </lineage>
</organism>
<evidence type="ECO:0000256" key="4">
    <source>
        <dbReference type="ARBA" id="ARBA00022553"/>
    </source>
</evidence>
<proteinExistence type="predicted"/>
<dbReference type="InterPro" id="IPR002197">
    <property type="entry name" value="HTH_Fis"/>
</dbReference>
<dbReference type="Pfam" id="PF25601">
    <property type="entry name" value="AAA_lid_14"/>
    <property type="match status" value="1"/>
</dbReference>
<feature type="domain" description="Sigma-54 factor interaction" evidence="12">
    <location>
        <begin position="142"/>
        <end position="371"/>
    </location>
</feature>
<dbReference type="Proteomes" id="UP000886005">
    <property type="component" value="Unassembled WGS sequence"/>
</dbReference>
<dbReference type="Gene3D" id="1.10.10.60">
    <property type="entry name" value="Homeodomain-like"/>
    <property type="match status" value="1"/>
</dbReference>
<dbReference type="GO" id="GO:0005524">
    <property type="term" value="F:ATP binding"/>
    <property type="evidence" value="ECO:0007669"/>
    <property type="project" value="UniProtKB-KW"/>
</dbReference>
<keyword evidence="4" id="KW-0597">Phosphoprotein</keyword>
<evidence type="ECO:0000256" key="3">
    <source>
        <dbReference type="ARBA" id="ARBA00022491"/>
    </source>
</evidence>
<dbReference type="PROSITE" id="PS50045">
    <property type="entry name" value="SIGMA54_INTERACT_4"/>
    <property type="match status" value="1"/>
</dbReference>
<dbReference type="Pfam" id="PF02954">
    <property type="entry name" value="HTH_8"/>
    <property type="match status" value="1"/>
</dbReference>
<evidence type="ECO:0000256" key="11">
    <source>
        <dbReference type="ARBA" id="ARBA00023163"/>
    </source>
</evidence>
<evidence type="ECO:0000256" key="6">
    <source>
        <dbReference type="ARBA" id="ARBA00022840"/>
    </source>
</evidence>
<dbReference type="GO" id="GO:0043565">
    <property type="term" value="F:sequence-specific DNA binding"/>
    <property type="evidence" value="ECO:0007669"/>
    <property type="project" value="InterPro"/>
</dbReference>
<keyword evidence="9" id="KW-0238">DNA-binding</keyword>
<dbReference type="EMBL" id="DRLD01000217">
    <property type="protein sequence ID" value="HED10593.1"/>
    <property type="molecule type" value="Genomic_DNA"/>
</dbReference>
<dbReference type="PANTHER" id="PTHR32071">
    <property type="entry name" value="TRANSCRIPTIONAL REGULATORY PROTEIN"/>
    <property type="match status" value="1"/>
</dbReference>
<dbReference type="SUPFAM" id="SSF52540">
    <property type="entry name" value="P-loop containing nucleoside triphosphate hydrolases"/>
    <property type="match status" value="1"/>
</dbReference>
<dbReference type="InterPro" id="IPR009057">
    <property type="entry name" value="Homeodomain-like_sf"/>
</dbReference>
<evidence type="ECO:0000256" key="1">
    <source>
        <dbReference type="ARBA" id="ARBA00004496"/>
    </source>
</evidence>
<sequence length="449" mass="51994">MQTKILFISDHLSDFSEFLKQEPEFGQSLEMMSHPEANRRHVYQNYYDLFIIDLKEPWLAIPPWVYEQAQHHYFFQVLFISDEPISQELDQLLSVRIFKVISRSAAQDHLKKILAEISSFADQHRFTTVKHSSPVTQGMNALIGAHSSIKGINKFIDIVSRTRSAPCLIRGELGSGKHLCAELIHQKNGLTPESLYTKSCENITTNEMLGDLFGVEGDNEVYGPRRKGLLETYSNGTLILKDIEKLPLEVQNKLLLYLENHVFMVPGSKRIVESQTRVIGMTSHNLEWFVRHQNFNSGLFYRLNAFEIILPPLRERRDDIEQLANYFLQYYNNQLGKEIRSISPVTLQMMREYNWPGNITELKNIMERAVIISSSNQILPEDLPDNLQNDLSMRQSSEYIGNCTLKELERIHIHHVLLRTKGNKSKAAEVLDISRTTLREKMRIYSIEV</sequence>
<keyword evidence="10" id="KW-0010">Activator</keyword>
<accession>A0A7V1LM96</accession>
<comment type="caution">
    <text evidence="13">The sequence shown here is derived from an EMBL/GenBank/DDBJ whole genome shotgun (WGS) entry which is preliminary data.</text>
</comment>
<dbReference type="InterPro" id="IPR058031">
    <property type="entry name" value="AAA_lid_NorR"/>
</dbReference>
<name>A0A7V1LM96_CALAY</name>
<evidence type="ECO:0000313" key="13">
    <source>
        <dbReference type="EMBL" id="HED10593.1"/>
    </source>
</evidence>
<keyword evidence="3" id="KW-0678">Repressor</keyword>
<dbReference type="SUPFAM" id="SSF46689">
    <property type="entry name" value="Homeodomain-like"/>
    <property type="match status" value="1"/>
</dbReference>
<dbReference type="PRINTS" id="PR01590">
    <property type="entry name" value="HTHFIS"/>
</dbReference>
<dbReference type="Pfam" id="PF00158">
    <property type="entry name" value="Sigma54_activat"/>
    <property type="match status" value="1"/>
</dbReference>
<dbReference type="Gene3D" id="1.10.8.60">
    <property type="match status" value="1"/>
</dbReference>
<reference evidence="13" key="1">
    <citation type="journal article" date="2020" name="mSystems">
        <title>Genome- and Community-Level Interaction Insights into Carbon Utilization and Element Cycling Functions of Hydrothermarchaeota in Hydrothermal Sediment.</title>
        <authorList>
            <person name="Zhou Z."/>
            <person name="Liu Y."/>
            <person name="Xu W."/>
            <person name="Pan J."/>
            <person name="Luo Z.H."/>
            <person name="Li M."/>
        </authorList>
    </citation>
    <scope>NUCLEOTIDE SEQUENCE [LARGE SCALE GENOMIC DNA]</scope>
    <source>
        <strain evidence="13">HyVt-456</strain>
    </source>
</reference>
<dbReference type="GO" id="GO:0006355">
    <property type="term" value="P:regulation of DNA-templated transcription"/>
    <property type="evidence" value="ECO:0007669"/>
    <property type="project" value="InterPro"/>
</dbReference>
<dbReference type="Gene3D" id="3.40.50.300">
    <property type="entry name" value="P-loop containing nucleotide triphosphate hydrolases"/>
    <property type="match status" value="1"/>
</dbReference>
<dbReference type="CDD" id="cd00009">
    <property type="entry name" value="AAA"/>
    <property type="match status" value="1"/>
</dbReference>
<keyword evidence="11" id="KW-0804">Transcription</keyword>
<evidence type="ECO:0000256" key="7">
    <source>
        <dbReference type="ARBA" id="ARBA00023012"/>
    </source>
</evidence>
<dbReference type="AlphaFoldDB" id="A0A7V1LM96"/>
<comment type="subcellular location">
    <subcellularLocation>
        <location evidence="1">Cytoplasm</location>
    </subcellularLocation>
</comment>
<evidence type="ECO:0000256" key="9">
    <source>
        <dbReference type="ARBA" id="ARBA00023125"/>
    </source>
</evidence>